<gene>
    <name evidence="2" type="ORF">C441_04469</name>
</gene>
<sequence>MARTDAARRLLLGTVVIPYMVAALAVLIVAGIPVWLLNNLWAVATGTPLLGENSRVGYYLYWAQNNLQAVVSGRGEVRWLP</sequence>
<evidence type="ECO:0000313" key="2">
    <source>
        <dbReference type="EMBL" id="ELZ96592.1"/>
    </source>
</evidence>
<dbReference type="Proteomes" id="UP000011508">
    <property type="component" value="Unassembled WGS sequence"/>
</dbReference>
<organism evidence="2 3">
    <name type="scientific">Haloferax sulfurifontis ATCC BAA-897</name>
    <dbReference type="NCBI Taxonomy" id="662480"/>
    <lineage>
        <taxon>Archaea</taxon>
        <taxon>Methanobacteriati</taxon>
        <taxon>Methanobacteriota</taxon>
        <taxon>Stenosarchaea group</taxon>
        <taxon>Halobacteria</taxon>
        <taxon>Halobacteriales</taxon>
        <taxon>Haloferacaceae</taxon>
        <taxon>Haloferax</taxon>
    </lineage>
</organism>
<reference evidence="2 3" key="1">
    <citation type="journal article" date="2014" name="PLoS Genet.">
        <title>Phylogenetically driven sequencing of extremely halophilic archaea reveals strategies for static and dynamic osmo-response.</title>
        <authorList>
            <person name="Becker E.A."/>
            <person name="Seitzer P.M."/>
            <person name="Tritt A."/>
            <person name="Larsen D."/>
            <person name="Krusor M."/>
            <person name="Yao A.I."/>
            <person name="Wu D."/>
            <person name="Madern D."/>
            <person name="Eisen J.A."/>
            <person name="Darling A.E."/>
            <person name="Facciotti M.T."/>
        </authorList>
    </citation>
    <scope>NUCLEOTIDE SEQUENCE [LARGE SCALE GENOMIC DNA]</scope>
    <source>
        <strain evidence="2 3">ATCC BAA-897</strain>
    </source>
</reference>
<keyword evidence="1" id="KW-0472">Membrane</keyword>
<evidence type="ECO:0000256" key="1">
    <source>
        <dbReference type="SAM" id="Phobius"/>
    </source>
</evidence>
<keyword evidence="1" id="KW-1133">Transmembrane helix</keyword>
<dbReference type="PATRIC" id="fig|662480.6.peg.869"/>
<keyword evidence="3" id="KW-1185">Reference proteome</keyword>
<keyword evidence="1" id="KW-0812">Transmembrane</keyword>
<dbReference type="EMBL" id="AOLM01000007">
    <property type="protein sequence ID" value="ELZ96592.1"/>
    <property type="molecule type" value="Genomic_DNA"/>
</dbReference>
<dbReference type="AlphaFoldDB" id="M0IKN6"/>
<dbReference type="RefSeq" id="WP_007273984.1">
    <property type="nucleotide sequence ID" value="NZ_AOLM01000007.1"/>
</dbReference>
<protein>
    <submittedName>
        <fullName evidence="2">Uncharacterized protein</fullName>
    </submittedName>
</protein>
<accession>M0IKN6</accession>
<evidence type="ECO:0000313" key="3">
    <source>
        <dbReference type="Proteomes" id="UP000011508"/>
    </source>
</evidence>
<proteinExistence type="predicted"/>
<name>M0IKN6_9EURY</name>
<feature type="transmembrane region" description="Helical" evidence="1">
    <location>
        <begin position="12"/>
        <end position="36"/>
    </location>
</feature>
<comment type="caution">
    <text evidence="2">The sequence shown here is derived from an EMBL/GenBank/DDBJ whole genome shotgun (WGS) entry which is preliminary data.</text>
</comment>